<feature type="domain" description="VOC" evidence="1">
    <location>
        <begin position="1"/>
        <end position="118"/>
    </location>
</feature>
<reference evidence="2 3" key="1">
    <citation type="submission" date="2021-06" db="EMBL/GenBank/DDBJ databases">
        <title>Microbial metabolic specificity influences pelagic lipid remineralization.</title>
        <authorList>
            <person name="Behrendt L."/>
            <person name="Hunter J.E."/>
            <person name="Alcolombri U."/>
            <person name="Smriga S."/>
            <person name="Mincer T."/>
            <person name="Lowenstein D.P."/>
            <person name="Peaudecerf F.J."/>
            <person name="Fernandez V.I."/>
            <person name="Fredricks H."/>
            <person name="Almblad H."/>
            <person name="Harrison J.J."/>
            <person name="Stocker R."/>
            <person name="Van Mooy B.A.S."/>
        </authorList>
    </citation>
    <scope>NUCLEOTIDE SEQUENCE [LARGE SCALE GENOMIC DNA]</scope>
    <source>
        <strain evidence="2 3">HP15-B</strain>
    </source>
</reference>
<proteinExistence type="predicted"/>
<dbReference type="RefSeq" id="WP_206076541.1">
    <property type="nucleotide sequence ID" value="NZ_CP159479.1"/>
</dbReference>
<organism evidence="2 3">
    <name type="scientific">Marinobacter adhaerens</name>
    <dbReference type="NCBI Taxonomy" id="1033846"/>
    <lineage>
        <taxon>Bacteria</taxon>
        <taxon>Pseudomonadati</taxon>
        <taxon>Pseudomonadota</taxon>
        <taxon>Gammaproteobacteria</taxon>
        <taxon>Pseudomonadales</taxon>
        <taxon>Marinobacteraceae</taxon>
        <taxon>Marinobacter</taxon>
    </lineage>
</organism>
<protein>
    <submittedName>
        <fullName evidence="2">VOC family protein</fullName>
    </submittedName>
</protein>
<gene>
    <name evidence="2" type="ORF">KQ249_04200</name>
</gene>
<sequence>MDHFTVVTNQLETTRRFYIDLLGLKEGPRPPFPVDGTWLYPPAGRKAMLHLIGVDMMPNPRRGVLDHMAFSAQGLSSVLDRLDQFEVPYRIIRAPGDERTWQVFFKDPNQVDVELDFDASEIPPDDWKLRSRK</sequence>
<dbReference type="InterPro" id="IPR037523">
    <property type="entry name" value="VOC_core"/>
</dbReference>
<keyword evidence="3" id="KW-1185">Reference proteome</keyword>
<dbReference type="Pfam" id="PF00903">
    <property type="entry name" value="Glyoxalase"/>
    <property type="match status" value="1"/>
</dbReference>
<name>A0ABX8IL92_9GAMM</name>
<dbReference type="PROSITE" id="PS51819">
    <property type="entry name" value="VOC"/>
    <property type="match status" value="1"/>
</dbReference>
<dbReference type="EMBL" id="CP076686">
    <property type="protein sequence ID" value="QWV13830.1"/>
    <property type="molecule type" value="Genomic_DNA"/>
</dbReference>
<evidence type="ECO:0000259" key="1">
    <source>
        <dbReference type="PROSITE" id="PS51819"/>
    </source>
</evidence>
<dbReference type="InterPro" id="IPR029068">
    <property type="entry name" value="Glyas_Bleomycin-R_OHBP_Dase"/>
</dbReference>
<dbReference type="InterPro" id="IPR004360">
    <property type="entry name" value="Glyas_Fos-R_dOase_dom"/>
</dbReference>
<evidence type="ECO:0000313" key="3">
    <source>
        <dbReference type="Proteomes" id="UP000683442"/>
    </source>
</evidence>
<accession>A0ABX8IL92</accession>
<dbReference type="Gene3D" id="3.10.180.10">
    <property type="entry name" value="2,3-Dihydroxybiphenyl 1,2-Dioxygenase, domain 1"/>
    <property type="match status" value="1"/>
</dbReference>
<dbReference type="Proteomes" id="UP000683442">
    <property type="component" value="Chromosome"/>
</dbReference>
<evidence type="ECO:0000313" key="2">
    <source>
        <dbReference type="EMBL" id="QWV13830.1"/>
    </source>
</evidence>
<dbReference type="SUPFAM" id="SSF54593">
    <property type="entry name" value="Glyoxalase/Bleomycin resistance protein/Dihydroxybiphenyl dioxygenase"/>
    <property type="match status" value="1"/>
</dbReference>